<name>A0ABY9TMK3_9GAMM</name>
<dbReference type="EMBL" id="CP134146">
    <property type="protein sequence ID" value="WNC69956.1"/>
    <property type="molecule type" value="Genomic_DNA"/>
</dbReference>
<gene>
    <name evidence="2" type="ORF">RI845_07415</name>
</gene>
<keyword evidence="1" id="KW-1133">Transmembrane helix</keyword>
<evidence type="ECO:0000256" key="1">
    <source>
        <dbReference type="SAM" id="Phobius"/>
    </source>
</evidence>
<feature type="transmembrane region" description="Helical" evidence="1">
    <location>
        <begin position="78"/>
        <end position="97"/>
    </location>
</feature>
<accession>A0ABY9TMK3</accession>
<keyword evidence="3" id="KW-1185">Reference proteome</keyword>
<evidence type="ECO:0000313" key="3">
    <source>
        <dbReference type="Proteomes" id="UP001248581"/>
    </source>
</evidence>
<sequence length="126" mass="14175">MKKFIVYLLVIICFTPVTFFLLTSIGLVPYMLASVWSLEIEGILTFFAFAFGWIGLTSVFVAINIPLGKALNQSQTKYCRIGLVLGSLSVLKCYQLMGFEPKLLIFILLPLLAALSLFYLTFRKYG</sequence>
<protein>
    <recommendedName>
        <fullName evidence="4">MFS transporter</fullName>
    </recommendedName>
</protein>
<dbReference type="RefSeq" id="WP_348389098.1">
    <property type="nucleotide sequence ID" value="NZ_CP134146.1"/>
</dbReference>
<keyword evidence="1" id="KW-0472">Membrane</keyword>
<dbReference type="Proteomes" id="UP001248581">
    <property type="component" value="Chromosome"/>
</dbReference>
<organism evidence="2 3">
    <name type="scientific">Thalassotalea nanhaiensis</name>
    <dbReference type="NCBI Taxonomy" id="3065648"/>
    <lineage>
        <taxon>Bacteria</taxon>
        <taxon>Pseudomonadati</taxon>
        <taxon>Pseudomonadota</taxon>
        <taxon>Gammaproteobacteria</taxon>
        <taxon>Alteromonadales</taxon>
        <taxon>Colwelliaceae</taxon>
        <taxon>Thalassotalea</taxon>
    </lineage>
</organism>
<keyword evidence="1" id="KW-0812">Transmembrane</keyword>
<feature type="transmembrane region" description="Helical" evidence="1">
    <location>
        <begin position="7"/>
        <end position="31"/>
    </location>
</feature>
<feature type="transmembrane region" description="Helical" evidence="1">
    <location>
        <begin position="43"/>
        <end position="66"/>
    </location>
</feature>
<evidence type="ECO:0000313" key="2">
    <source>
        <dbReference type="EMBL" id="WNC69956.1"/>
    </source>
</evidence>
<feature type="transmembrane region" description="Helical" evidence="1">
    <location>
        <begin position="103"/>
        <end position="122"/>
    </location>
</feature>
<evidence type="ECO:0008006" key="4">
    <source>
        <dbReference type="Google" id="ProtNLM"/>
    </source>
</evidence>
<proteinExistence type="predicted"/>
<reference evidence="3" key="1">
    <citation type="submission" date="2023-09" db="EMBL/GenBank/DDBJ databases">
        <authorList>
            <person name="Li S."/>
            <person name="Li X."/>
            <person name="Zhang C."/>
            <person name="Zhao Z."/>
        </authorList>
    </citation>
    <scope>NUCLEOTIDE SEQUENCE [LARGE SCALE GENOMIC DNA]</scope>
    <source>
        <strain evidence="3">SQ345</strain>
    </source>
</reference>